<evidence type="ECO:0008006" key="3">
    <source>
        <dbReference type="Google" id="ProtNLM"/>
    </source>
</evidence>
<gene>
    <name evidence="1" type="ORF">GCM10007923_00500</name>
</gene>
<evidence type="ECO:0000313" key="2">
    <source>
        <dbReference type="Proteomes" id="UP001156702"/>
    </source>
</evidence>
<protein>
    <recommendedName>
        <fullName evidence="3">Polysaccharide pyruvyl transferase domain-containing protein</fullName>
    </recommendedName>
</protein>
<proteinExistence type="predicted"/>
<comment type="caution">
    <text evidence="1">The sequence shown here is derived from an EMBL/GenBank/DDBJ whole genome shotgun (WGS) entry which is preliminary data.</text>
</comment>
<organism evidence="1 2">
    <name type="scientific">Shinella yambaruensis</name>
    <dbReference type="NCBI Taxonomy" id="415996"/>
    <lineage>
        <taxon>Bacteria</taxon>
        <taxon>Pseudomonadati</taxon>
        <taxon>Pseudomonadota</taxon>
        <taxon>Alphaproteobacteria</taxon>
        <taxon>Hyphomicrobiales</taxon>
        <taxon>Rhizobiaceae</taxon>
        <taxon>Shinella</taxon>
    </lineage>
</organism>
<keyword evidence="2" id="KW-1185">Reference proteome</keyword>
<dbReference type="Proteomes" id="UP001156702">
    <property type="component" value="Unassembled WGS sequence"/>
</dbReference>
<dbReference type="EMBL" id="BSOP01000001">
    <property type="protein sequence ID" value="GLR48846.1"/>
    <property type="molecule type" value="Genomic_DNA"/>
</dbReference>
<accession>A0ABQ5ZA09</accession>
<sequence length="387" mass="42731">MALPRYIVRRWRVRPLTWWDQVLYLLAGNGAPNFGDELLVQYWLRFYRDLGYDGPITVDGKGASATAALLRDFKDVNYVKTIPRHADGVEGSYAGFHEQGVDYARSNASKFQDVRGFHFLGGGYACANWRNATRLLGAVVELGRRLSVPVVATGLGIAPFHKVYPVGAAAWRTIVEGCQLFECRDAASVQALHAIIGACPSLSEGLDDAFLYPVQTVGHAGKWLHLSGFSAKSVLGPTGEEGPRLFDQFDRVVFWACSKEDAELYQAIAARFPQVEMRDNHSLLNEGLPLEAGDFMLTGRFHPHLQAARVGLTGYYTAQSDFYRMKHGLVTGLGSNFRPLQEGLEVFTMPDCEIRRRDGDRVQAKRAVALRVARLMGLAGSNSAKCA</sequence>
<reference evidence="2" key="1">
    <citation type="journal article" date="2019" name="Int. J. Syst. Evol. Microbiol.">
        <title>The Global Catalogue of Microorganisms (GCM) 10K type strain sequencing project: providing services to taxonomists for standard genome sequencing and annotation.</title>
        <authorList>
            <consortium name="The Broad Institute Genomics Platform"/>
            <consortium name="The Broad Institute Genome Sequencing Center for Infectious Disease"/>
            <person name="Wu L."/>
            <person name="Ma J."/>
        </authorList>
    </citation>
    <scope>NUCLEOTIDE SEQUENCE [LARGE SCALE GENOMIC DNA]</scope>
    <source>
        <strain evidence="2">NBRC 102122</strain>
    </source>
</reference>
<dbReference type="RefSeq" id="WP_245081878.1">
    <property type="nucleotide sequence ID" value="NZ_BSOP01000001.1"/>
</dbReference>
<name>A0ABQ5ZA09_9HYPH</name>
<evidence type="ECO:0000313" key="1">
    <source>
        <dbReference type="EMBL" id="GLR48846.1"/>
    </source>
</evidence>